<dbReference type="InterPro" id="IPR052032">
    <property type="entry name" value="ATP-dep_AA_Ligase"/>
</dbReference>
<reference evidence="7" key="1">
    <citation type="submission" date="2021-12" db="EMBL/GenBank/DDBJ databases">
        <authorList>
            <person name="Lee J.-H."/>
            <person name="Kim S.-B."/>
        </authorList>
    </citation>
    <scope>NUCLEOTIDE SEQUENCE</scope>
    <source>
        <strain evidence="7">NR30</strain>
    </source>
</reference>
<dbReference type="Pfam" id="PF00581">
    <property type="entry name" value="Rhodanese"/>
    <property type="match status" value="1"/>
</dbReference>
<dbReference type="GO" id="GO:0016874">
    <property type="term" value="F:ligase activity"/>
    <property type="evidence" value="ECO:0007669"/>
    <property type="project" value="UniProtKB-KW"/>
</dbReference>
<gene>
    <name evidence="7" type="ORF">LJ657_45285</name>
</gene>
<evidence type="ECO:0000259" key="6">
    <source>
        <dbReference type="PROSITE" id="PS50975"/>
    </source>
</evidence>
<feature type="domain" description="ATP-grasp" evidence="6">
    <location>
        <begin position="130"/>
        <end position="326"/>
    </location>
</feature>
<name>A0A9Q3VZT6_9ACTN</name>
<evidence type="ECO:0000313" key="7">
    <source>
        <dbReference type="EMBL" id="MCD9880643.1"/>
    </source>
</evidence>
<feature type="domain" description="Rhodanese" evidence="5">
    <location>
        <begin position="456"/>
        <end position="546"/>
    </location>
</feature>
<dbReference type="PROSITE" id="PS50975">
    <property type="entry name" value="ATP_GRASP"/>
    <property type="match status" value="1"/>
</dbReference>
<dbReference type="Pfam" id="PF02655">
    <property type="entry name" value="ATP-grasp_3"/>
    <property type="match status" value="1"/>
</dbReference>
<dbReference type="InterPro" id="IPR011761">
    <property type="entry name" value="ATP-grasp"/>
</dbReference>
<organism evidence="7 8">
    <name type="scientific">Streptomyces guryensis</name>
    <dbReference type="NCBI Taxonomy" id="2886947"/>
    <lineage>
        <taxon>Bacteria</taxon>
        <taxon>Bacillati</taxon>
        <taxon>Actinomycetota</taxon>
        <taxon>Actinomycetes</taxon>
        <taxon>Kitasatosporales</taxon>
        <taxon>Streptomycetaceae</taxon>
        <taxon>Streptomyces</taxon>
    </lineage>
</organism>
<protein>
    <submittedName>
        <fullName evidence="7">ATP-grasp domain-containing protein</fullName>
    </submittedName>
</protein>
<dbReference type="GO" id="GO:0005524">
    <property type="term" value="F:ATP binding"/>
    <property type="evidence" value="ECO:0007669"/>
    <property type="project" value="UniProtKB-UniRule"/>
</dbReference>
<dbReference type="Gene3D" id="3.30.1490.20">
    <property type="entry name" value="ATP-grasp fold, A domain"/>
    <property type="match status" value="1"/>
</dbReference>
<sequence length="550" mass="60456">MKTAVVISTRGFGVFRHDLLVDPSEVRLVGVFADRDVDNLTVAQHDWFDQIHVVPCGLSDPTPMLYSLVDPEAARKVIAGLLTDTGPADLTVHCYDEQNMTVAAELRTHFGLRGPGAADILPFRDKCLMKRRLLEADVRVPLFGLFDPERHAADATAYFKAIVAEVGLPFILKPTDAAASEGVLKITGYDEFDALPSDFGRAYEYEEFVEGTMYSVNIVSEAGRTVFGGVTEYLVNSLEVPGGKVNADINLIDTDPRVARMVAFADRALDALGRPDGGSHLELFHTRDDELVFLEVGARFKGMAGLAAMQRNYGIAFVNLAFEIESGVKSRPYDGEQIYCFDGVVPKKQGVVKELIGPDLESDVEMTWKVEVGEEIESSNSLLANGGTFLVSNKDYEAAYRDFRRLAEYRPIRYAEPSRVLGVRPASPENAYAYFQGFRLACETDPFDVHHDLEEGVSGLVVLDVRRTAAYATEHVRGAVSLPHQDISHETVKELAPEPLYVTYGWGPSCNGGTRAAAKLSALGFKVKEMIGGFEYWKRGGYPTEEGTPS</sequence>
<evidence type="ECO:0000313" key="8">
    <source>
        <dbReference type="Proteomes" id="UP001108029"/>
    </source>
</evidence>
<evidence type="ECO:0000256" key="1">
    <source>
        <dbReference type="ARBA" id="ARBA00022598"/>
    </source>
</evidence>
<accession>A0A9Q3VZT6</accession>
<dbReference type="GO" id="GO:0046872">
    <property type="term" value="F:metal ion binding"/>
    <property type="evidence" value="ECO:0007669"/>
    <property type="project" value="InterPro"/>
</dbReference>
<comment type="caution">
    <text evidence="7">The sequence shown here is derived from an EMBL/GenBank/DDBJ whole genome shotgun (WGS) entry which is preliminary data.</text>
</comment>
<dbReference type="InterPro" id="IPR013815">
    <property type="entry name" value="ATP_grasp_subdomain_1"/>
</dbReference>
<dbReference type="Gene3D" id="3.40.250.10">
    <property type="entry name" value="Rhodanese-like domain"/>
    <property type="match status" value="1"/>
</dbReference>
<keyword evidence="1" id="KW-0436">Ligase</keyword>
<evidence type="ECO:0000256" key="4">
    <source>
        <dbReference type="PROSITE-ProRule" id="PRU00409"/>
    </source>
</evidence>
<dbReference type="PROSITE" id="PS50206">
    <property type="entry name" value="RHODANESE_3"/>
    <property type="match status" value="1"/>
</dbReference>
<dbReference type="PANTHER" id="PTHR43585:SF2">
    <property type="entry name" value="ATP-GRASP ENZYME FSQD"/>
    <property type="match status" value="1"/>
</dbReference>
<dbReference type="Proteomes" id="UP001108029">
    <property type="component" value="Unassembled WGS sequence"/>
</dbReference>
<keyword evidence="3 4" id="KW-0067">ATP-binding</keyword>
<keyword evidence="8" id="KW-1185">Reference proteome</keyword>
<dbReference type="RefSeq" id="WP_232655570.1">
    <property type="nucleotide sequence ID" value="NZ_JAJSBI010000043.1"/>
</dbReference>
<evidence type="ECO:0000256" key="3">
    <source>
        <dbReference type="ARBA" id="ARBA00022840"/>
    </source>
</evidence>
<dbReference type="SMART" id="SM00450">
    <property type="entry name" value="RHOD"/>
    <property type="match status" value="1"/>
</dbReference>
<dbReference type="InterPro" id="IPR003806">
    <property type="entry name" value="ATP-grasp_PylC-type"/>
</dbReference>
<dbReference type="InterPro" id="IPR036873">
    <property type="entry name" value="Rhodanese-like_dom_sf"/>
</dbReference>
<keyword evidence="2 4" id="KW-0547">Nucleotide-binding</keyword>
<dbReference type="PANTHER" id="PTHR43585">
    <property type="entry name" value="FUMIPYRROLE BIOSYNTHESIS PROTEIN C"/>
    <property type="match status" value="1"/>
</dbReference>
<dbReference type="SUPFAM" id="SSF52821">
    <property type="entry name" value="Rhodanese/Cell cycle control phosphatase"/>
    <property type="match status" value="1"/>
</dbReference>
<proteinExistence type="predicted"/>
<dbReference type="EMBL" id="JAJSBI010000043">
    <property type="protein sequence ID" value="MCD9880643.1"/>
    <property type="molecule type" value="Genomic_DNA"/>
</dbReference>
<evidence type="ECO:0000256" key="2">
    <source>
        <dbReference type="ARBA" id="ARBA00022741"/>
    </source>
</evidence>
<dbReference type="InterPro" id="IPR001763">
    <property type="entry name" value="Rhodanese-like_dom"/>
</dbReference>
<dbReference type="Gene3D" id="3.30.470.20">
    <property type="entry name" value="ATP-grasp fold, B domain"/>
    <property type="match status" value="1"/>
</dbReference>
<evidence type="ECO:0000259" key="5">
    <source>
        <dbReference type="PROSITE" id="PS50206"/>
    </source>
</evidence>
<dbReference type="SUPFAM" id="SSF56059">
    <property type="entry name" value="Glutathione synthetase ATP-binding domain-like"/>
    <property type="match status" value="1"/>
</dbReference>
<dbReference type="Gene3D" id="3.40.50.20">
    <property type="match status" value="1"/>
</dbReference>
<dbReference type="AlphaFoldDB" id="A0A9Q3VZT6"/>